<dbReference type="PANTHER" id="PTHR30295">
    <property type="entry name" value="BACTERIOFERRITIN"/>
    <property type="match status" value="1"/>
</dbReference>
<dbReference type="PRINTS" id="PR00601">
    <property type="entry name" value="BACFERRITIN"/>
</dbReference>
<protein>
    <recommendedName>
        <fullName evidence="7">Bacterioferritin</fullName>
    </recommendedName>
</protein>
<comment type="cofactor">
    <cofactor evidence="1">
        <name>heme b</name>
        <dbReference type="ChEBI" id="CHEBI:60344"/>
    </cofactor>
</comment>
<dbReference type="PIRSF" id="PIRSF002560">
    <property type="entry name" value="Bacterioferritin"/>
    <property type="match status" value="1"/>
</dbReference>
<dbReference type="PROSITE" id="PS50905">
    <property type="entry name" value="FERRITIN_LIKE"/>
    <property type="match status" value="1"/>
</dbReference>
<feature type="binding site" evidence="8">
    <location>
        <position position="94"/>
    </location>
    <ligand>
        <name>Fe cation</name>
        <dbReference type="ChEBI" id="CHEBI:24875"/>
        <label>2</label>
    </ligand>
</feature>
<feature type="binding site" evidence="8">
    <location>
        <position position="51"/>
    </location>
    <ligand>
        <name>Fe cation</name>
        <dbReference type="ChEBI" id="CHEBI:24875"/>
        <label>2</label>
    </ligand>
</feature>
<comment type="similarity">
    <text evidence="2 7">Belongs to the bacterioferritin family.</text>
</comment>
<evidence type="ECO:0000256" key="7">
    <source>
        <dbReference type="PIRNR" id="PIRNR002560"/>
    </source>
</evidence>
<evidence type="ECO:0000256" key="8">
    <source>
        <dbReference type="PIRSR" id="PIRSR002560-1"/>
    </source>
</evidence>
<organism evidence="10 11">
    <name type="scientific">Alysiella filiformis DSM 16848</name>
    <dbReference type="NCBI Taxonomy" id="1120981"/>
    <lineage>
        <taxon>Bacteria</taxon>
        <taxon>Pseudomonadati</taxon>
        <taxon>Pseudomonadota</taxon>
        <taxon>Betaproteobacteria</taxon>
        <taxon>Neisseriales</taxon>
        <taxon>Neisseriaceae</taxon>
        <taxon>Alysiella</taxon>
    </lineage>
</organism>
<dbReference type="Proteomes" id="UP000219669">
    <property type="component" value="Unassembled WGS sequence"/>
</dbReference>
<proteinExistence type="inferred from homology"/>
<keyword evidence="6 7" id="KW-0408">Iron</keyword>
<dbReference type="GO" id="GO:0004322">
    <property type="term" value="F:ferroxidase activity"/>
    <property type="evidence" value="ECO:0007669"/>
    <property type="project" value="TreeGrafter"/>
</dbReference>
<evidence type="ECO:0000313" key="11">
    <source>
        <dbReference type="Proteomes" id="UP000219669"/>
    </source>
</evidence>
<dbReference type="CDD" id="cd00907">
    <property type="entry name" value="Bacterioferritin"/>
    <property type="match status" value="1"/>
</dbReference>
<dbReference type="InterPro" id="IPR002024">
    <property type="entry name" value="Bacterioferritin"/>
</dbReference>
<feature type="binding site" evidence="8">
    <location>
        <position position="51"/>
    </location>
    <ligand>
        <name>Fe cation</name>
        <dbReference type="ChEBI" id="CHEBI:24875"/>
        <label>1</label>
    </ligand>
</feature>
<dbReference type="GO" id="GO:0006879">
    <property type="term" value="P:intracellular iron ion homeostasis"/>
    <property type="evidence" value="ECO:0007669"/>
    <property type="project" value="UniProtKB-KW"/>
</dbReference>
<accession>A0A286E8L5</accession>
<dbReference type="Gene3D" id="1.20.1260.10">
    <property type="match status" value="1"/>
</dbReference>
<keyword evidence="4" id="KW-0349">Heme</keyword>
<keyword evidence="5 7" id="KW-0479">Metal-binding</keyword>
<dbReference type="InterPro" id="IPR009040">
    <property type="entry name" value="Ferritin-like_diiron"/>
</dbReference>
<dbReference type="InterPro" id="IPR009078">
    <property type="entry name" value="Ferritin-like_SF"/>
</dbReference>
<dbReference type="RefSeq" id="WP_097113931.1">
    <property type="nucleotide sequence ID" value="NZ_CP083931.1"/>
</dbReference>
<evidence type="ECO:0000259" key="9">
    <source>
        <dbReference type="PROSITE" id="PS50905"/>
    </source>
</evidence>
<reference evidence="10 11" key="1">
    <citation type="submission" date="2017-09" db="EMBL/GenBank/DDBJ databases">
        <authorList>
            <person name="Ehlers B."/>
            <person name="Leendertz F.H."/>
        </authorList>
    </citation>
    <scope>NUCLEOTIDE SEQUENCE [LARGE SCALE GENOMIC DNA]</scope>
    <source>
        <strain evidence="10 11">DSM 16848</strain>
    </source>
</reference>
<feature type="domain" description="Ferritin-like diiron" evidence="9">
    <location>
        <begin position="1"/>
        <end position="145"/>
    </location>
</feature>
<gene>
    <name evidence="10" type="ORF">SAMN02746062_00860</name>
</gene>
<dbReference type="AlphaFoldDB" id="A0A286E8L5"/>
<name>A0A286E8L5_9NEIS</name>
<dbReference type="PANTHER" id="PTHR30295:SF0">
    <property type="entry name" value="BACTERIOFERRITIN"/>
    <property type="match status" value="1"/>
</dbReference>
<dbReference type="GO" id="GO:0005829">
    <property type="term" value="C:cytosol"/>
    <property type="evidence" value="ECO:0007669"/>
    <property type="project" value="TreeGrafter"/>
</dbReference>
<dbReference type="InterPro" id="IPR012347">
    <property type="entry name" value="Ferritin-like"/>
</dbReference>
<dbReference type="GO" id="GO:0008199">
    <property type="term" value="F:ferric iron binding"/>
    <property type="evidence" value="ECO:0007669"/>
    <property type="project" value="InterPro"/>
</dbReference>
<dbReference type="GO" id="GO:0006826">
    <property type="term" value="P:iron ion transport"/>
    <property type="evidence" value="ECO:0007669"/>
    <property type="project" value="InterPro"/>
</dbReference>
<evidence type="ECO:0000256" key="6">
    <source>
        <dbReference type="ARBA" id="ARBA00023004"/>
    </source>
</evidence>
<sequence>MKGDRIAIQQLNKNLGLLLVTINQYFLHARILKNWGLEELGEHFYKSSIVEMKQADAIIERVLFLEGLPNLQELGKLLIGETPEEIIKCDLAKEEEKHQALIHAIAICEQQEDYVSRQLLEQQKDVNEERMDWLQNQLDLIASMGLPNYLQMGVLETE</sequence>
<dbReference type="Pfam" id="PF00210">
    <property type="entry name" value="Ferritin"/>
    <property type="match status" value="1"/>
</dbReference>
<keyword evidence="3 7" id="KW-0409">Iron storage</keyword>
<dbReference type="SUPFAM" id="SSF47240">
    <property type="entry name" value="Ferritin-like"/>
    <property type="match status" value="1"/>
</dbReference>
<evidence type="ECO:0000313" key="10">
    <source>
        <dbReference type="EMBL" id="SOD67265.1"/>
    </source>
</evidence>
<dbReference type="GO" id="GO:0020037">
    <property type="term" value="F:heme binding"/>
    <property type="evidence" value="ECO:0007669"/>
    <property type="project" value="TreeGrafter"/>
</dbReference>
<evidence type="ECO:0000256" key="1">
    <source>
        <dbReference type="ARBA" id="ARBA00001970"/>
    </source>
</evidence>
<feature type="binding site" description="axial binding residue" evidence="8">
    <location>
        <position position="52"/>
    </location>
    <ligand>
        <name>heme b</name>
        <dbReference type="ChEBI" id="CHEBI:60344"/>
        <note>ligand shared between dimeric partners</note>
    </ligand>
    <ligandPart>
        <name>Fe</name>
        <dbReference type="ChEBI" id="CHEBI:18248"/>
    </ligandPart>
</feature>
<dbReference type="OrthoDB" id="9800505at2"/>
<dbReference type="InterPro" id="IPR008331">
    <property type="entry name" value="Ferritin_DPS_dom"/>
</dbReference>
<keyword evidence="11" id="KW-1185">Reference proteome</keyword>
<dbReference type="EMBL" id="OCNF01000005">
    <property type="protein sequence ID" value="SOD67265.1"/>
    <property type="molecule type" value="Genomic_DNA"/>
</dbReference>
<evidence type="ECO:0000256" key="5">
    <source>
        <dbReference type="ARBA" id="ARBA00022723"/>
    </source>
</evidence>
<evidence type="ECO:0000256" key="3">
    <source>
        <dbReference type="ARBA" id="ARBA00022434"/>
    </source>
</evidence>
<evidence type="ECO:0000256" key="2">
    <source>
        <dbReference type="ARBA" id="ARBA00008093"/>
    </source>
</evidence>
<evidence type="ECO:0000256" key="4">
    <source>
        <dbReference type="ARBA" id="ARBA00022617"/>
    </source>
</evidence>
<dbReference type="NCBIfam" id="TIGR00754">
    <property type="entry name" value="bfr"/>
    <property type="match status" value="1"/>
</dbReference>